<gene>
    <name evidence="2" type="primary">BQ5605_C007g04777</name>
    <name evidence="2" type="ORF">BQ5605_C007G04777</name>
</gene>
<evidence type="ECO:0000313" key="3">
    <source>
        <dbReference type="Proteomes" id="UP000249464"/>
    </source>
</evidence>
<organism evidence="2 3">
    <name type="scientific">Microbotryum silenes-dioicae</name>
    <dbReference type="NCBI Taxonomy" id="796604"/>
    <lineage>
        <taxon>Eukaryota</taxon>
        <taxon>Fungi</taxon>
        <taxon>Dikarya</taxon>
        <taxon>Basidiomycota</taxon>
        <taxon>Pucciniomycotina</taxon>
        <taxon>Microbotryomycetes</taxon>
        <taxon>Microbotryales</taxon>
        <taxon>Microbotryaceae</taxon>
        <taxon>Microbotryum</taxon>
    </lineage>
</organism>
<dbReference type="AlphaFoldDB" id="A0A2X0M7V9"/>
<feature type="region of interest" description="Disordered" evidence="1">
    <location>
        <begin position="1"/>
        <end position="71"/>
    </location>
</feature>
<proteinExistence type="predicted"/>
<evidence type="ECO:0000313" key="2">
    <source>
        <dbReference type="EMBL" id="SGY63141.1"/>
    </source>
</evidence>
<dbReference type="Proteomes" id="UP000249464">
    <property type="component" value="Unassembled WGS sequence"/>
</dbReference>
<accession>A0A2X0M7V9</accession>
<protein>
    <submittedName>
        <fullName evidence="2">BQ5605_C007g04777 protein</fullName>
    </submittedName>
</protein>
<dbReference type="EMBL" id="FQNC01000045">
    <property type="protein sequence ID" value="SGY63141.1"/>
    <property type="molecule type" value="Genomic_DNA"/>
</dbReference>
<evidence type="ECO:0000256" key="1">
    <source>
        <dbReference type="SAM" id="MobiDB-lite"/>
    </source>
</evidence>
<sequence>MLTDESGTVSEGDRKMEGGSVVESVGECKGKGRAPVRYTARHNLSKSSQSLSIYCGRSTPGQESKSREKAQ</sequence>
<reference evidence="2 3" key="1">
    <citation type="submission" date="2016-11" db="EMBL/GenBank/DDBJ databases">
        <authorList>
            <person name="Jaros S."/>
            <person name="Januszkiewicz K."/>
            <person name="Wedrychowicz H."/>
        </authorList>
    </citation>
    <scope>NUCLEOTIDE SEQUENCE [LARGE SCALE GENOMIC DNA]</scope>
</reference>
<feature type="compositionally biased region" description="Basic residues" evidence="1">
    <location>
        <begin position="31"/>
        <end position="44"/>
    </location>
</feature>
<keyword evidence="3" id="KW-1185">Reference proteome</keyword>
<name>A0A2X0M7V9_9BASI</name>